<comment type="cofactor">
    <cofactor evidence="1">
        <name>FAD</name>
        <dbReference type="ChEBI" id="CHEBI:57692"/>
    </cofactor>
</comment>
<dbReference type="EC" id="1.8.5.8" evidence="14"/>
<comment type="subcellular location">
    <subcellularLocation>
        <location evidence="2">Mitochondrion</location>
    </subcellularLocation>
</comment>
<evidence type="ECO:0000256" key="2">
    <source>
        <dbReference type="ARBA" id="ARBA00004173"/>
    </source>
</evidence>
<dbReference type="PANTHER" id="PTHR10632:SF2">
    <property type="entry name" value="SULFIDE:QUINONE OXIDOREDUCTASE, MITOCHONDRIAL"/>
    <property type="match status" value="1"/>
</dbReference>
<dbReference type="GO" id="GO:0106436">
    <property type="term" value="F:glutathione-dependent sulfide quinone oxidoreductase activity"/>
    <property type="evidence" value="ECO:0007669"/>
    <property type="project" value="UniProtKB-EC"/>
</dbReference>
<dbReference type="eggNOG" id="KOG3851">
    <property type="taxonomic scope" value="Eukaryota"/>
</dbReference>
<organism evidence="18 19">
    <name type="scientific">Trichoplax adhaerens</name>
    <name type="common">Trichoplax reptans</name>
    <dbReference type="NCBI Taxonomy" id="10228"/>
    <lineage>
        <taxon>Eukaryota</taxon>
        <taxon>Metazoa</taxon>
        <taxon>Placozoa</taxon>
        <taxon>Uniplacotomia</taxon>
        <taxon>Trichoplacea</taxon>
        <taxon>Trichoplacidae</taxon>
        <taxon>Trichoplax</taxon>
    </lineage>
</organism>
<dbReference type="CTD" id="6749959"/>
<evidence type="ECO:0000256" key="5">
    <source>
        <dbReference type="ARBA" id="ARBA00022827"/>
    </source>
</evidence>
<dbReference type="HOGENOM" id="CLU_030742_2_0_1"/>
<evidence type="ECO:0000256" key="8">
    <source>
        <dbReference type="ARBA" id="ARBA00023128"/>
    </source>
</evidence>
<evidence type="ECO:0000256" key="14">
    <source>
        <dbReference type="ARBA" id="ARBA00066447"/>
    </source>
</evidence>
<comment type="function">
    <text evidence="12">Catalyzes the oxidation of hydrogen sulfide with the help of a quinone, such as ubiquinone-10, giving rise to thiosulfate and ultimately to sulfane (molecular sulfur) atoms. Requires an additional electron acceptor; can use sulfite, sulfide or cyanide (in vitro). It is believed the in vivo electron acceptor is glutathione.</text>
</comment>
<dbReference type="GO" id="GO:0070221">
    <property type="term" value="P:sulfide oxidation, using sulfide:quinone oxidoreductase"/>
    <property type="evidence" value="ECO:0000318"/>
    <property type="project" value="GO_Central"/>
</dbReference>
<dbReference type="STRING" id="10228.B3RLI1"/>
<comment type="catalytic activity">
    <reaction evidence="10">
        <text>ubiquinone-10 + hydrogen sulfide + glutathione + H(+) = S-sulfanylglutathione + ubiquinol-10</text>
        <dbReference type="Rhea" id="RHEA:62608"/>
        <dbReference type="ChEBI" id="CHEBI:15378"/>
        <dbReference type="ChEBI" id="CHEBI:29919"/>
        <dbReference type="ChEBI" id="CHEBI:46245"/>
        <dbReference type="ChEBI" id="CHEBI:57925"/>
        <dbReference type="ChEBI" id="CHEBI:58905"/>
        <dbReference type="ChEBI" id="CHEBI:64183"/>
    </reaction>
    <physiologicalReaction direction="left-to-right" evidence="10">
        <dbReference type="Rhea" id="RHEA:62609"/>
    </physiologicalReaction>
</comment>
<dbReference type="OMA" id="ERYSMFI"/>
<evidence type="ECO:0000256" key="12">
    <source>
        <dbReference type="ARBA" id="ARBA00059167"/>
    </source>
</evidence>
<dbReference type="Proteomes" id="UP000009022">
    <property type="component" value="Unassembled WGS sequence"/>
</dbReference>
<dbReference type="InterPro" id="IPR015904">
    <property type="entry name" value="Sulphide_quinone_reductase"/>
</dbReference>
<evidence type="ECO:0000256" key="10">
    <source>
        <dbReference type="ARBA" id="ARBA00052810"/>
    </source>
</evidence>
<keyword evidence="19" id="KW-1185">Reference proteome</keyword>
<dbReference type="OrthoDB" id="5376590at2759"/>
<dbReference type="SUPFAM" id="SSF51905">
    <property type="entry name" value="FAD/NAD(P)-binding domain"/>
    <property type="match status" value="2"/>
</dbReference>
<evidence type="ECO:0000256" key="7">
    <source>
        <dbReference type="ARBA" id="ARBA00023002"/>
    </source>
</evidence>
<evidence type="ECO:0000313" key="19">
    <source>
        <dbReference type="Proteomes" id="UP000009022"/>
    </source>
</evidence>
<dbReference type="GO" id="GO:0070224">
    <property type="term" value="F:sulfide:quinone oxidoreductase activity"/>
    <property type="evidence" value="ECO:0000318"/>
    <property type="project" value="GO_Central"/>
</dbReference>
<evidence type="ECO:0000259" key="17">
    <source>
        <dbReference type="Pfam" id="PF07992"/>
    </source>
</evidence>
<keyword evidence="5" id="KW-0274">FAD</keyword>
<protein>
    <recommendedName>
        <fullName evidence="15">Sulfide:quinone oxidoreductase, mitochondrial</fullName>
        <ecNumber evidence="14">1.8.5.8</ecNumber>
    </recommendedName>
    <alternativeName>
        <fullName evidence="16">Sulfide quinone oxidoreductase</fullName>
    </alternativeName>
</protein>
<dbReference type="FunCoup" id="B3RLI1">
    <property type="interactions" value="232"/>
</dbReference>
<dbReference type="FunFam" id="3.50.50.60:FF:000034">
    <property type="entry name" value="sulfide:quinone oxidoreductase, mitochondrial"/>
    <property type="match status" value="1"/>
</dbReference>
<evidence type="ECO:0000256" key="13">
    <source>
        <dbReference type="ARBA" id="ARBA00060891"/>
    </source>
</evidence>
<evidence type="ECO:0000256" key="9">
    <source>
        <dbReference type="ARBA" id="ARBA00051038"/>
    </source>
</evidence>
<accession>B3RLI1</accession>
<dbReference type="GO" id="GO:0005739">
    <property type="term" value="C:mitochondrion"/>
    <property type="evidence" value="ECO:0000318"/>
    <property type="project" value="GO_Central"/>
</dbReference>
<evidence type="ECO:0000256" key="1">
    <source>
        <dbReference type="ARBA" id="ARBA00001974"/>
    </source>
</evidence>
<keyword evidence="6" id="KW-0809">Transit peptide</keyword>
<gene>
    <name evidence="18" type="ORF">TRIADDRAFT_49680</name>
</gene>
<dbReference type="PANTHER" id="PTHR10632">
    <property type="entry name" value="SULFIDE:QUINONE OXIDOREDUCTASE"/>
    <property type="match status" value="1"/>
</dbReference>
<dbReference type="InParanoid" id="B3RLI1"/>
<evidence type="ECO:0000256" key="6">
    <source>
        <dbReference type="ARBA" id="ARBA00022946"/>
    </source>
</evidence>
<dbReference type="Pfam" id="PF07992">
    <property type="entry name" value="Pyr_redox_2"/>
    <property type="match status" value="1"/>
</dbReference>
<feature type="domain" description="FAD/NAD(P)-binding" evidence="17">
    <location>
        <begin position="32"/>
        <end position="147"/>
    </location>
</feature>
<keyword evidence="8" id="KW-0496">Mitochondrion</keyword>
<proteinExistence type="inferred from homology"/>
<dbReference type="RefSeq" id="XP_002107978.1">
    <property type="nucleotide sequence ID" value="XM_002107942.1"/>
</dbReference>
<reference evidence="18 19" key="1">
    <citation type="journal article" date="2008" name="Nature">
        <title>The Trichoplax genome and the nature of placozoans.</title>
        <authorList>
            <person name="Srivastava M."/>
            <person name="Begovic E."/>
            <person name="Chapman J."/>
            <person name="Putnam N.H."/>
            <person name="Hellsten U."/>
            <person name="Kawashima T."/>
            <person name="Kuo A."/>
            <person name="Mitros T."/>
            <person name="Salamov A."/>
            <person name="Carpenter M.L."/>
            <person name="Signorovitch A.Y."/>
            <person name="Moreno M.A."/>
            <person name="Kamm K."/>
            <person name="Grimwood J."/>
            <person name="Schmutz J."/>
            <person name="Shapiro H."/>
            <person name="Grigoriev I.V."/>
            <person name="Buss L.W."/>
            <person name="Schierwater B."/>
            <person name="Dellaporta S.L."/>
            <person name="Rokhsar D.S."/>
        </authorList>
    </citation>
    <scope>NUCLEOTIDE SEQUENCE [LARGE SCALE GENOMIC DNA]</scope>
    <source>
        <strain evidence="18 19">Grell-BS-1999</strain>
    </source>
</reference>
<comment type="similarity">
    <text evidence="13">Belongs to the SQRD family.</text>
</comment>
<dbReference type="KEGG" id="tad:TRIADDRAFT_49680"/>
<comment type="catalytic activity">
    <reaction evidence="11">
        <text>a quinone + hydrogen sulfide + glutathione + H(+) = S-sulfanylglutathione + a quinol</text>
        <dbReference type="Rhea" id="RHEA:55156"/>
        <dbReference type="ChEBI" id="CHEBI:15378"/>
        <dbReference type="ChEBI" id="CHEBI:24646"/>
        <dbReference type="ChEBI" id="CHEBI:29919"/>
        <dbReference type="ChEBI" id="CHEBI:57925"/>
        <dbReference type="ChEBI" id="CHEBI:58905"/>
        <dbReference type="ChEBI" id="CHEBI:132124"/>
        <dbReference type="EC" id="1.8.5.8"/>
    </reaction>
    <physiologicalReaction direction="left-to-right" evidence="11">
        <dbReference type="Rhea" id="RHEA:55157"/>
    </physiologicalReaction>
</comment>
<keyword evidence="4" id="KW-0874">Quinone</keyword>
<dbReference type="Gene3D" id="3.50.50.60">
    <property type="entry name" value="FAD/NAD(P)-binding domain"/>
    <property type="match status" value="2"/>
</dbReference>
<keyword evidence="7" id="KW-0560">Oxidoreductase</keyword>
<evidence type="ECO:0000256" key="11">
    <source>
        <dbReference type="ARBA" id="ARBA00052986"/>
    </source>
</evidence>
<dbReference type="GO" id="GO:0048038">
    <property type="term" value="F:quinone binding"/>
    <property type="evidence" value="ECO:0007669"/>
    <property type="project" value="UniProtKB-KW"/>
</dbReference>
<evidence type="ECO:0000256" key="4">
    <source>
        <dbReference type="ARBA" id="ARBA00022719"/>
    </source>
</evidence>
<dbReference type="InterPro" id="IPR036188">
    <property type="entry name" value="FAD/NAD-bd_sf"/>
</dbReference>
<dbReference type="GO" id="GO:0071949">
    <property type="term" value="F:FAD binding"/>
    <property type="evidence" value="ECO:0000318"/>
    <property type="project" value="GO_Central"/>
</dbReference>
<dbReference type="InterPro" id="IPR023753">
    <property type="entry name" value="FAD/NAD-binding_dom"/>
</dbReference>
<name>B3RLI1_TRIAD</name>
<evidence type="ECO:0000256" key="16">
    <source>
        <dbReference type="ARBA" id="ARBA00082958"/>
    </source>
</evidence>
<evidence type="ECO:0000256" key="3">
    <source>
        <dbReference type="ARBA" id="ARBA00022630"/>
    </source>
</evidence>
<dbReference type="GeneID" id="6749959"/>
<dbReference type="PhylomeDB" id="B3RLI1"/>
<evidence type="ECO:0000313" key="18">
    <source>
        <dbReference type="EMBL" id="EDV28776.1"/>
    </source>
</evidence>
<keyword evidence="3" id="KW-0285">Flavoprotein</keyword>
<sequence length="445" mass="49820">MKRTVIALSSPRSNLLSVILVLLSMLENYRYRFAIAGGGSGGIAIAAKLAKKYGKGKVVIIEPSSTHYYQPLFTLVGGGLADLPECTNATDSLIPPGCTLLKDEVKEFQPKQNCLVTGDGHQVHYEYLVMATGIALNYDKVEGLTEALEYSDNVCTNYSPEYVRNTYYYMKNMTKGNALFTFPTPPIKCAGAPQKIMYLADAHWRNEGVRDNINIQYYTALGVLFGVKKFADALNQICDERNLTRNYQRNLVKIDHVKKIATFEDLSSENRKREDSPYDFIHVTPPMGPQEAVKDSELADSNGYVDVDKHTLQHVRYPNVFGIGDCTNTPNGKTVAAVAAQLRALYKNLKASVAGTPLKPKYDGYAACPLVTGNSKLILAEFDYDNQPLETFPFDQSEERYSMYLMKKYFLPPLYWKSLLKGTWLGPKEVRKGFQAVKRQVEKVA</sequence>
<dbReference type="AlphaFoldDB" id="B3RLI1"/>
<evidence type="ECO:0000256" key="15">
    <source>
        <dbReference type="ARBA" id="ARBA00070160"/>
    </source>
</evidence>
<dbReference type="EMBL" id="DS985241">
    <property type="protein sequence ID" value="EDV28776.1"/>
    <property type="molecule type" value="Genomic_DNA"/>
</dbReference>
<comment type="catalytic activity">
    <reaction evidence="9">
        <text>ubiquinone-10 + hydrogen sulfide + sulfite + 2 H(+) = ubiquinol-10 + thiosulfate</text>
        <dbReference type="Rhea" id="RHEA:38359"/>
        <dbReference type="ChEBI" id="CHEBI:15378"/>
        <dbReference type="ChEBI" id="CHEBI:17359"/>
        <dbReference type="ChEBI" id="CHEBI:29919"/>
        <dbReference type="ChEBI" id="CHEBI:33542"/>
        <dbReference type="ChEBI" id="CHEBI:46245"/>
        <dbReference type="ChEBI" id="CHEBI:64183"/>
    </reaction>
    <physiologicalReaction direction="left-to-right" evidence="9">
        <dbReference type="Rhea" id="RHEA:38360"/>
    </physiologicalReaction>
</comment>